<keyword evidence="2" id="KW-0472">Membrane</keyword>
<feature type="transmembrane region" description="Helical" evidence="2">
    <location>
        <begin position="6"/>
        <end position="26"/>
    </location>
</feature>
<dbReference type="EMBL" id="BDQF01000014">
    <property type="protein sequence ID" value="GAW82939.1"/>
    <property type="molecule type" value="Genomic_DNA"/>
</dbReference>
<dbReference type="OrthoDB" id="376949at2759"/>
<feature type="transmembrane region" description="Helical" evidence="2">
    <location>
        <begin position="47"/>
        <end position="68"/>
    </location>
</feature>
<name>A0A1Y1JKA5_PLAGO</name>
<organism evidence="3 4">
    <name type="scientific">Plasmodium gonderi</name>
    <dbReference type="NCBI Taxonomy" id="77519"/>
    <lineage>
        <taxon>Eukaryota</taxon>
        <taxon>Sar</taxon>
        <taxon>Alveolata</taxon>
        <taxon>Apicomplexa</taxon>
        <taxon>Aconoidasida</taxon>
        <taxon>Haemosporida</taxon>
        <taxon>Plasmodiidae</taxon>
        <taxon>Plasmodium</taxon>
        <taxon>Plasmodium (Plasmodium)</taxon>
    </lineage>
</organism>
<evidence type="ECO:0000313" key="4">
    <source>
        <dbReference type="Proteomes" id="UP000195521"/>
    </source>
</evidence>
<evidence type="ECO:0000256" key="2">
    <source>
        <dbReference type="SAM" id="Phobius"/>
    </source>
</evidence>
<protein>
    <submittedName>
        <fullName evidence="3">Uncharacterized protein</fullName>
    </submittedName>
</protein>
<keyword evidence="4" id="KW-1185">Reference proteome</keyword>
<feature type="compositionally biased region" description="Basic and acidic residues" evidence="1">
    <location>
        <begin position="191"/>
        <end position="201"/>
    </location>
</feature>
<evidence type="ECO:0000256" key="1">
    <source>
        <dbReference type="SAM" id="MobiDB-lite"/>
    </source>
</evidence>
<evidence type="ECO:0000313" key="3">
    <source>
        <dbReference type="EMBL" id="GAW82939.1"/>
    </source>
</evidence>
<comment type="caution">
    <text evidence="3">The sequence shown here is derived from an EMBL/GenBank/DDBJ whole genome shotgun (WGS) entry which is preliminary data.</text>
</comment>
<proteinExistence type="predicted"/>
<keyword evidence="2" id="KW-1133">Transmembrane helix</keyword>
<dbReference type="AlphaFoldDB" id="A0A1Y1JKA5"/>
<dbReference type="Proteomes" id="UP000195521">
    <property type="component" value="Unassembled WGS sequence"/>
</dbReference>
<gene>
    <name evidence="3" type="ORF">PGO_132110</name>
</gene>
<accession>A0A1Y1JKA5</accession>
<dbReference type="RefSeq" id="XP_028545528.1">
    <property type="nucleotide sequence ID" value="XM_028689727.1"/>
</dbReference>
<dbReference type="OMA" id="VFYIRFT"/>
<feature type="region of interest" description="Disordered" evidence="1">
    <location>
        <begin position="174"/>
        <end position="209"/>
    </location>
</feature>
<feature type="transmembrane region" description="Helical" evidence="2">
    <location>
        <begin position="104"/>
        <end position="127"/>
    </location>
</feature>
<dbReference type="GeneID" id="39749677"/>
<reference evidence="4" key="1">
    <citation type="submission" date="2017-04" db="EMBL/GenBank/DDBJ databases">
        <title>Plasmodium gonderi genome.</title>
        <authorList>
            <person name="Arisue N."/>
            <person name="Honma H."/>
            <person name="Kawai S."/>
            <person name="Tougan T."/>
            <person name="Tanabe K."/>
            <person name="Horii T."/>
        </authorList>
    </citation>
    <scope>NUCLEOTIDE SEQUENCE [LARGE SCALE GENOMIC DNA]</scope>
    <source>
        <strain evidence="4">ATCC 30045</strain>
    </source>
</reference>
<sequence length="209" mass="24838">MKDIAFFFLPAGIGLSFLLLSGVALFQRMAISIQKRSINFQIHKYQINVCVSSLISFYALLRLAFTIFELNNYDNEKANLEFSSPIHNVMNRTYFKKIRLQRNFWILLLCSIAWIFYIRFTHLLLYYREKIKKSDEEYEQIMELKGIHNKCTTELIHDEVDEIKYSNRLEDEDIVSDSDATTDENANSQEKISELKDEQKKNLNIRQRR</sequence>
<keyword evidence="2" id="KW-0812">Transmembrane</keyword>